<sequence length="376" mass="40368">MPRFLRTLLGSGALVGLVAGPVAAREAPLVVTTRDASTPVTTRDASMTDPTRDASMNDPTRDASSTKVPYDWTQEFPKADWSRLRIDPAEMASGGPVRGGIPAIDAPTLRAAKAIRPLQIGEAEPVIGVSLNGEMRAYPLSVLIWHEVINDTLGGLPIAVTYSPLCNITRVFDRRVGEAVLDFAATGRLRHSCQMLFDRQSESWWEQASARAVSGLYADETLRALPARLESFAAFKARAGEGAMVVIPGQPSKRQYGANPYWGYDRADKPMFSEGPLPDGIAPLARVVAVGERAWALDLLSEKGRIEDGDLVIDWAPGQQSAVDAPLIAKSHAVGGAIVSRRGADGALSEVEHTVPFAFAFHALHPTATILTRDGR</sequence>
<feature type="region of interest" description="Disordered" evidence="1">
    <location>
        <begin position="34"/>
        <end position="67"/>
    </location>
</feature>
<dbReference type="EMBL" id="CP000230">
    <property type="protein sequence ID" value="ABC23444.1"/>
    <property type="molecule type" value="Genomic_DNA"/>
</dbReference>
<organism evidence="3 4">
    <name type="scientific">Rhodospirillum rubrum (strain ATCC 11170 / ATH 1.1.1 / DSM 467 / LMG 4362 / NCIMB 8255 / S1)</name>
    <dbReference type="NCBI Taxonomy" id="269796"/>
    <lineage>
        <taxon>Bacteria</taxon>
        <taxon>Pseudomonadati</taxon>
        <taxon>Pseudomonadota</taxon>
        <taxon>Alphaproteobacteria</taxon>
        <taxon>Rhodospirillales</taxon>
        <taxon>Rhodospirillaceae</taxon>
        <taxon>Rhodospirillum</taxon>
    </lineage>
</organism>
<evidence type="ECO:0000313" key="4">
    <source>
        <dbReference type="Proteomes" id="UP000001929"/>
    </source>
</evidence>
<gene>
    <name evidence="3" type="ordered locus">Rru_A2647</name>
</gene>
<feature type="chain" id="PRO_5004214621" description="DUF3179 domain-containing protein" evidence="2">
    <location>
        <begin position="25"/>
        <end position="376"/>
    </location>
</feature>
<dbReference type="AlphaFoldDB" id="Q2RR01"/>
<evidence type="ECO:0000313" key="3">
    <source>
        <dbReference type="EMBL" id="ABC23444.1"/>
    </source>
</evidence>
<protein>
    <recommendedName>
        <fullName evidence="5">DUF3179 domain-containing protein</fullName>
    </recommendedName>
</protein>
<accession>Q2RR01</accession>
<evidence type="ECO:0008006" key="5">
    <source>
        <dbReference type="Google" id="ProtNLM"/>
    </source>
</evidence>
<dbReference type="EnsemblBacteria" id="ABC23444">
    <property type="protein sequence ID" value="ABC23444"/>
    <property type="gene ID" value="Rru_A2647"/>
</dbReference>
<dbReference type="eggNOG" id="COG2128">
    <property type="taxonomic scope" value="Bacteria"/>
</dbReference>
<dbReference type="KEGG" id="rru:Rru_A2647"/>
<dbReference type="PATRIC" id="fig|269796.9.peg.2754"/>
<evidence type="ECO:0000256" key="2">
    <source>
        <dbReference type="SAM" id="SignalP"/>
    </source>
</evidence>
<name>Q2RR01_RHORT</name>
<dbReference type="HOGENOM" id="CLU_037493_1_0_5"/>
<feature type="signal peptide" evidence="2">
    <location>
        <begin position="1"/>
        <end position="24"/>
    </location>
</feature>
<dbReference type="STRING" id="269796.Rru_A2647"/>
<keyword evidence="4" id="KW-1185">Reference proteome</keyword>
<proteinExistence type="predicted"/>
<keyword evidence="2" id="KW-0732">Signal</keyword>
<feature type="compositionally biased region" description="Polar residues" evidence="1">
    <location>
        <begin position="34"/>
        <end position="49"/>
    </location>
</feature>
<dbReference type="InterPro" id="IPR021516">
    <property type="entry name" value="DUF3179"/>
</dbReference>
<dbReference type="Pfam" id="PF11376">
    <property type="entry name" value="DUF3179"/>
    <property type="match status" value="1"/>
</dbReference>
<reference evidence="3 4" key="1">
    <citation type="journal article" date="2011" name="Stand. Genomic Sci.">
        <title>Complete genome sequence of Rhodospirillum rubrum type strain (S1).</title>
        <authorList>
            <person name="Munk A.C."/>
            <person name="Copeland A."/>
            <person name="Lucas S."/>
            <person name="Lapidus A."/>
            <person name="Del Rio T.G."/>
            <person name="Barry K."/>
            <person name="Detter J.C."/>
            <person name="Hammon N."/>
            <person name="Israni S."/>
            <person name="Pitluck S."/>
            <person name="Brettin T."/>
            <person name="Bruce D."/>
            <person name="Han C."/>
            <person name="Tapia R."/>
            <person name="Gilna P."/>
            <person name="Schmutz J."/>
            <person name="Larimer F."/>
            <person name="Land M."/>
            <person name="Kyrpides N.C."/>
            <person name="Mavromatis K."/>
            <person name="Richardson P."/>
            <person name="Rohde M."/>
            <person name="Goker M."/>
            <person name="Klenk H.P."/>
            <person name="Zhang Y."/>
            <person name="Roberts G.P."/>
            <person name="Reslewic S."/>
            <person name="Schwartz D.C."/>
        </authorList>
    </citation>
    <scope>NUCLEOTIDE SEQUENCE [LARGE SCALE GENOMIC DNA]</scope>
    <source>
        <strain evidence="4">ATCC 11170 / ATH 1.1.1 / DSM 467 / LMG 4362 / NCIMB 8255 / S1</strain>
    </source>
</reference>
<evidence type="ECO:0000256" key="1">
    <source>
        <dbReference type="SAM" id="MobiDB-lite"/>
    </source>
</evidence>
<dbReference type="Proteomes" id="UP000001929">
    <property type="component" value="Chromosome"/>
</dbReference>